<keyword evidence="4" id="KW-0539">Nucleus</keyword>
<sequence>VELRIIFFLVILSCGHRRSSSSSFSFLCTLNILCSHRFLVGVFVSVELMESPEDGKFNFAKELYGESLNLSKHGNNDHDLEDSGNPFYGSSDEEYGEAHVLDNDNKLRREQFHTAGYREGIAAGKEAIAQEGYNFGYKESVITGYKFGIVRGVSSALAFLPNELREKLIDEQETREKFQKLHSSVHALSTEVAMKRFYETLTTEQGEEKSGAEGSDSGSGSGINATSDLGSYVTALSSLLEKSPMIEVDLDT</sequence>
<keyword evidence="6" id="KW-0732">Signal</keyword>
<dbReference type="PANTHER" id="PTHR18829">
    <property type="entry name" value="PROTEIN YAE1 HOMOLOG"/>
    <property type="match status" value="1"/>
</dbReference>
<evidence type="ECO:0000313" key="8">
    <source>
        <dbReference type="EMBL" id="EOA36187.1"/>
    </source>
</evidence>
<dbReference type="Proteomes" id="UP000029121">
    <property type="component" value="Unassembled WGS sequence"/>
</dbReference>
<dbReference type="OrthoDB" id="20086at2759"/>
<accession>R0GJT1</accession>
<dbReference type="eggNOG" id="ENOG502RZP7">
    <property type="taxonomic scope" value="Eukaryota"/>
</dbReference>
<name>R0GJT1_9BRAS</name>
<evidence type="ECO:0000256" key="5">
    <source>
        <dbReference type="SAM" id="MobiDB-lite"/>
    </source>
</evidence>
<feature type="domain" description="Essential protein Yae1 N-terminal" evidence="7">
    <location>
        <begin position="116"/>
        <end position="153"/>
    </location>
</feature>
<evidence type="ECO:0000256" key="6">
    <source>
        <dbReference type="SAM" id="SignalP"/>
    </source>
</evidence>
<reference evidence="9" key="1">
    <citation type="journal article" date="2013" name="Nat. Genet.">
        <title>The Capsella rubella genome and the genomic consequences of rapid mating system evolution.</title>
        <authorList>
            <person name="Slotte T."/>
            <person name="Hazzouri K.M."/>
            <person name="Agren J.A."/>
            <person name="Koenig D."/>
            <person name="Maumus F."/>
            <person name="Guo Y.L."/>
            <person name="Steige K."/>
            <person name="Platts A.E."/>
            <person name="Escobar J.S."/>
            <person name="Newman L.K."/>
            <person name="Wang W."/>
            <person name="Mandakova T."/>
            <person name="Vello E."/>
            <person name="Smith L.M."/>
            <person name="Henz S.R."/>
            <person name="Steffen J."/>
            <person name="Takuno S."/>
            <person name="Brandvain Y."/>
            <person name="Coop G."/>
            <person name="Andolfatto P."/>
            <person name="Hu T.T."/>
            <person name="Blanchette M."/>
            <person name="Clark R.M."/>
            <person name="Quesneville H."/>
            <person name="Nordborg M."/>
            <person name="Gaut B.S."/>
            <person name="Lysak M.A."/>
            <person name="Jenkins J."/>
            <person name="Grimwood J."/>
            <person name="Chapman J."/>
            <person name="Prochnik S."/>
            <person name="Shu S."/>
            <person name="Rokhsar D."/>
            <person name="Schmutz J."/>
            <person name="Weigel D."/>
            <person name="Wright S.I."/>
        </authorList>
    </citation>
    <scope>NUCLEOTIDE SEQUENCE [LARGE SCALE GENOMIC DNA]</scope>
    <source>
        <strain evidence="9">cv. Monte Gargano</strain>
    </source>
</reference>
<dbReference type="InterPro" id="IPR019191">
    <property type="entry name" value="Essential_protein_Yae1_N"/>
</dbReference>
<organism evidence="8 9">
    <name type="scientific">Capsella rubella</name>
    <dbReference type="NCBI Taxonomy" id="81985"/>
    <lineage>
        <taxon>Eukaryota</taxon>
        <taxon>Viridiplantae</taxon>
        <taxon>Streptophyta</taxon>
        <taxon>Embryophyta</taxon>
        <taxon>Tracheophyta</taxon>
        <taxon>Spermatophyta</taxon>
        <taxon>Magnoliopsida</taxon>
        <taxon>eudicotyledons</taxon>
        <taxon>Gunneridae</taxon>
        <taxon>Pentapetalae</taxon>
        <taxon>rosids</taxon>
        <taxon>malvids</taxon>
        <taxon>Brassicales</taxon>
        <taxon>Brassicaceae</taxon>
        <taxon>Camelineae</taxon>
        <taxon>Capsella</taxon>
    </lineage>
</organism>
<keyword evidence="3" id="KW-0963">Cytoplasm</keyword>
<gene>
    <name evidence="8" type="ORF">CARUB_v10010085mg</name>
</gene>
<evidence type="ECO:0000256" key="4">
    <source>
        <dbReference type="ARBA" id="ARBA00023242"/>
    </source>
</evidence>
<evidence type="ECO:0000259" key="7">
    <source>
        <dbReference type="Pfam" id="PF09811"/>
    </source>
</evidence>
<evidence type="ECO:0000256" key="1">
    <source>
        <dbReference type="ARBA" id="ARBA00004123"/>
    </source>
</evidence>
<dbReference type="GO" id="GO:0005634">
    <property type="term" value="C:nucleus"/>
    <property type="evidence" value="ECO:0007669"/>
    <property type="project" value="UniProtKB-SubCell"/>
</dbReference>
<dbReference type="KEGG" id="crb:17896654"/>
<dbReference type="Pfam" id="PF09811">
    <property type="entry name" value="Yae1_N"/>
    <property type="match status" value="1"/>
</dbReference>
<dbReference type="AlphaFoldDB" id="R0GJT1"/>
<feature type="region of interest" description="Disordered" evidence="5">
    <location>
        <begin position="203"/>
        <end position="223"/>
    </location>
</feature>
<dbReference type="EMBL" id="KB870805">
    <property type="protein sequence ID" value="EOA36187.1"/>
    <property type="molecule type" value="Genomic_DNA"/>
</dbReference>
<proteinExistence type="predicted"/>
<dbReference type="InterPro" id="IPR038881">
    <property type="entry name" value="Yae1-like"/>
</dbReference>
<feature type="non-terminal residue" evidence="8">
    <location>
        <position position="1"/>
    </location>
</feature>
<dbReference type="STRING" id="81985.R0GJT1"/>
<comment type="subcellular location">
    <subcellularLocation>
        <location evidence="2">Cytoplasm</location>
    </subcellularLocation>
    <subcellularLocation>
        <location evidence="1">Nucleus</location>
    </subcellularLocation>
</comment>
<dbReference type="PANTHER" id="PTHR18829:SF0">
    <property type="entry name" value="PROTEIN YAE1 HOMOLOG"/>
    <property type="match status" value="1"/>
</dbReference>
<evidence type="ECO:0000256" key="2">
    <source>
        <dbReference type="ARBA" id="ARBA00004496"/>
    </source>
</evidence>
<evidence type="ECO:0000256" key="3">
    <source>
        <dbReference type="ARBA" id="ARBA00022490"/>
    </source>
</evidence>
<feature type="signal peptide" evidence="6">
    <location>
        <begin position="1"/>
        <end position="21"/>
    </location>
</feature>
<feature type="chain" id="PRO_5004342597" description="Essential protein Yae1 N-terminal domain-containing protein" evidence="6">
    <location>
        <begin position="22"/>
        <end position="252"/>
    </location>
</feature>
<evidence type="ECO:0000313" key="9">
    <source>
        <dbReference type="Proteomes" id="UP000029121"/>
    </source>
</evidence>
<keyword evidence="9" id="KW-1185">Reference proteome</keyword>
<dbReference type="GO" id="GO:0005737">
    <property type="term" value="C:cytoplasm"/>
    <property type="evidence" value="ECO:0007669"/>
    <property type="project" value="UniProtKB-SubCell"/>
</dbReference>
<protein>
    <recommendedName>
        <fullName evidence="7">Essential protein Yae1 N-terminal domain-containing protein</fullName>
    </recommendedName>
</protein>